<protein>
    <submittedName>
        <fullName evidence="1">Uncharacterized protein</fullName>
    </submittedName>
</protein>
<dbReference type="SUPFAM" id="SSF53335">
    <property type="entry name" value="S-adenosyl-L-methionine-dependent methyltransferases"/>
    <property type="match status" value="1"/>
</dbReference>
<dbReference type="Pfam" id="PF10294">
    <property type="entry name" value="Methyltransf_16"/>
    <property type="match status" value="1"/>
</dbReference>
<dbReference type="OrthoDB" id="407325at2759"/>
<proteinExistence type="predicted"/>
<dbReference type="PANTHER" id="PTHR14614">
    <property type="entry name" value="HEPATOCELLULAR CARCINOMA-ASSOCIATED ANTIGEN"/>
    <property type="match status" value="1"/>
</dbReference>
<dbReference type="EMBL" id="JWZX01000470">
    <property type="protein sequence ID" value="KOO52877.1"/>
    <property type="molecule type" value="Genomic_DNA"/>
</dbReference>
<sequence length="262" mass="27364">MLGKIQRGLFGRHVQNGVLPALPGKPLSFRRTDGSVIGGSIYPMAAGLCHHLLGNAESLDFESGPSTIELGAGTGAVGVFAAALGGRCVLTDKKIARAAAQPVSYSADGLMDVLPGSTNVLLELLQGNVDDNQRSAAHPMRVMPLDWMDPTAVSDVAEASPNGRGFELVLGSDISYEHASHGALAAAIERLLRRPTSEREGGLALIAHETRLTDSHGTDIQLESFVRAAAHCRLRVVLATLPRVPEGSTGTLLTLSHAGDLG</sequence>
<comment type="caution">
    <text evidence="1">The sequence shown here is derived from an EMBL/GenBank/DDBJ whole genome shotgun (WGS) entry which is preliminary data.</text>
</comment>
<dbReference type="Gene3D" id="3.40.50.150">
    <property type="entry name" value="Vaccinia Virus protein VP39"/>
    <property type="match status" value="1"/>
</dbReference>
<accession>A0A0M0LPP1</accession>
<keyword evidence="2" id="KW-1185">Reference proteome</keyword>
<dbReference type="Proteomes" id="UP000037460">
    <property type="component" value="Unassembled WGS sequence"/>
</dbReference>
<dbReference type="InterPro" id="IPR029063">
    <property type="entry name" value="SAM-dependent_MTases_sf"/>
</dbReference>
<dbReference type="AlphaFoldDB" id="A0A0M0LPP1"/>
<dbReference type="InterPro" id="IPR019410">
    <property type="entry name" value="Methyltransf_16"/>
</dbReference>
<name>A0A0M0LPP1_9EUKA</name>
<gene>
    <name evidence="1" type="ORF">Ctob_015925</name>
</gene>
<organism evidence="1 2">
    <name type="scientific">Chrysochromulina tobinii</name>
    <dbReference type="NCBI Taxonomy" id="1460289"/>
    <lineage>
        <taxon>Eukaryota</taxon>
        <taxon>Haptista</taxon>
        <taxon>Haptophyta</taxon>
        <taxon>Prymnesiophyceae</taxon>
        <taxon>Prymnesiales</taxon>
        <taxon>Chrysochromulinaceae</taxon>
        <taxon>Chrysochromulina</taxon>
    </lineage>
</organism>
<reference evidence="2" key="1">
    <citation type="journal article" date="2015" name="PLoS Genet.">
        <title>Genome Sequence and Transcriptome Analyses of Chrysochromulina tobin: Metabolic Tools for Enhanced Algal Fitness in the Prominent Order Prymnesiales (Haptophyceae).</title>
        <authorList>
            <person name="Hovde B.T."/>
            <person name="Deodato C.R."/>
            <person name="Hunsperger H.M."/>
            <person name="Ryken S.A."/>
            <person name="Yost W."/>
            <person name="Jha R.K."/>
            <person name="Patterson J."/>
            <person name="Monnat R.J. Jr."/>
            <person name="Barlow S.B."/>
            <person name="Starkenburg S.R."/>
            <person name="Cattolico R.A."/>
        </authorList>
    </citation>
    <scope>NUCLEOTIDE SEQUENCE</scope>
    <source>
        <strain evidence="2">CCMP291</strain>
    </source>
</reference>
<evidence type="ECO:0000313" key="2">
    <source>
        <dbReference type="Proteomes" id="UP000037460"/>
    </source>
</evidence>
<evidence type="ECO:0000313" key="1">
    <source>
        <dbReference type="EMBL" id="KOO52877.1"/>
    </source>
</evidence>